<accession>B6WSS6</accession>
<feature type="region of interest" description="Disordered" evidence="1">
    <location>
        <begin position="538"/>
        <end position="558"/>
    </location>
</feature>
<protein>
    <submittedName>
        <fullName evidence="2">Phage uncharacterized protein domain protein</fullName>
    </submittedName>
</protein>
<comment type="caution">
    <text evidence="2">The sequence shown here is derived from an EMBL/GenBank/DDBJ whole genome shotgun (WGS) entry which is preliminary data.</text>
</comment>
<dbReference type="InterPro" id="IPR027417">
    <property type="entry name" value="P-loop_NTPase"/>
</dbReference>
<dbReference type="Proteomes" id="UP000003676">
    <property type="component" value="Unassembled WGS sequence"/>
</dbReference>
<dbReference type="eggNOG" id="COG5362">
    <property type="taxonomic scope" value="Bacteria"/>
</dbReference>
<dbReference type="Gene3D" id="3.40.50.300">
    <property type="entry name" value="P-loop containing nucleotide triphosphate hydrolases"/>
    <property type="match status" value="1"/>
</dbReference>
<dbReference type="InterPro" id="IPR006517">
    <property type="entry name" value="Phage_terminase_lsu-like_C"/>
</dbReference>
<dbReference type="Gene3D" id="3.30.420.240">
    <property type="match status" value="1"/>
</dbReference>
<dbReference type="AlphaFoldDB" id="B6WSS6"/>
<gene>
    <name evidence="2" type="ORF">DESPIG_01128</name>
</gene>
<dbReference type="OrthoDB" id="378710at2"/>
<sequence length="558" mass="62961">MTADDFRAELAALANGLRRTIEADCASFPADAKASAQRVRRVQGDFPFFRRTYFPHYTRRKDGTPTGDSALHLWLDTALPAAVDNPEGIRQACAAPRGEAKTTFVDVFFSLWCVVTGRKRYILLVADAFEQAASFLEAIKVELESNPRLMADFPGQCGEGRVWNVGTIITASNVKIQAFGAGKRMRGLRHGPHRPDLVLLDDLENDENVRSPEQRDKLENWLMRTVLSLGPADDSMDVIYIGTILHYDSVLARTLKKPQWHGRTFRAVEKMPDDLALWDIWERFYKTPSVGPEKARAFYEQHRQRMDAGAVVSWPDFRPLYTLMCKRAEDRAAFDSEQQNDPLVGDAAPFAEAMQFWSELPPGLIFFGACDPSLGKAGAGRDPSALLVGGLERESMRLYVVAADIKKRHPDRIIQDLIALQRQWHCVLWAVEAVQFQEFFAEVLVREAARQGLPLPVSPVKNCTDKNLRIESLHPYFCQGRILLRPDQRALVDQLRHFPLADHDDGPDALEMLWRAASQGYVSLRDAFVRVPRARSPLESVPQDDAPMPDDPLENGWI</sequence>
<evidence type="ECO:0000256" key="1">
    <source>
        <dbReference type="SAM" id="MobiDB-lite"/>
    </source>
</evidence>
<dbReference type="RefSeq" id="WP_006005593.1">
    <property type="nucleotide sequence ID" value="NZ_DS996355.1"/>
</dbReference>
<dbReference type="EMBL" id="ABXU01000029">
    <property type="protein sequence ID" value="EEB33838.1"/>
    <property type="molecule type" value="Genomic_DNA"/>
</dbReference>
<dbReference type="NCBIfam" id="TIGR01630">
    <property type="entry name" value="psiM2_ORF9"/>
    <property type="match status" value="1"/>
</dbReference>
<feature type="compositionally biased region" description="Acidic residues" evidence="1">
    <location>
        <begin position="547"/>
        <end position="558"/>
    </location>
</feature>
<reference evidence="2 3" key="2">
    <citation type="submission" date="2008-10" db="EMBL/GenBank/DDBJ databases">
        <authorList>
            <person name="Fulton L."/>
            <person name="Clifton S."/>
            <person name="Fulton B."/>
            <person name="Xu J."/>
            <person name="Minx P."/>
            <person name="Pepin K.H."/>
            <person name="Johnson M."/>
            <person name="Bhonagiri V."/>
            <person name="Nash W.E."/>
            <person name="Mardis E.R."/>
            <person name="Wilson R.K."/>
        </authorList>
    </citation>
    <scope>NUCLEOTIDE SEQUENCE [LARGE SCALE GENOMIC DNA]</scope>
    <source>
        <strain evidence="2 3">ATCC 29098</strain>
    </source>
</reference>
<reference evidence="2 3" key="1">
    <citation type="submission" date="2008-10" db="EMBL/GenBank/DDBJ databases">
        <title>Draft genome sequence of Desulvovibrio piger (ATCC 29098).</title>
        <authorList>
            <person name="Sudarsanam P."/>
            <person name="Ley R."/>
            <person name="Guruge J."/>
            <person name="Turnbaugh P.J."/>
            <person name="Mahowald M."/>
            <person name="Liep D."/>
            <person name="Gordon J."/>
        </authorList>
    </citation>
    <scope>NUCLEOTIDE SEQUENCE [LARGE SCALE GENOMIC DNA]</scope>
    <source>
        <strain evidence="2 3">ATCC 29098</strain>
    </source>
</reference>
<name>B6WSS6_9BACT</name>
<evidence type="ECO:0000313" key="3">
    <source>
        <dbReference type="Proteomes" id="UP000003676"/>
    </source>
</evidence>
<dbReference type="HOGENOM" id="CLU_029599_0_0_7"/>
<organism evidence="2 3">
    <name type="scientific">Desulfovibrio piger ATCC 29098</name>
    <dbReference type="NCBI Taxonomy" id="411464"/>
    <lineage>
        <taxon>Bacteria</taxon>
        <taxon>Pseudomonadati</taxon>
        <taxon>Thermodesulfobacteriota</taxon>
        <taxon>Desulfovibrionia</taxon>
        <taxon>Desulfovibrionales</taxon>
        <taxon>Desulfovibrionaceae</taxon>
        <taxon>Desulfovibrio</taxon>
    </lineage>
</organism>
<proteinExistence type="predicted"/>
<evidence type="ECO:0000313" key="2">
    <source>
        <dbReference type="EMBL" id="EEB33838.1"/>
    </source>
</evidence>